<feature type="region of interest" description="Disordered" evidence="1">
    <location>
        <begin position="15"/>
        <end position="36"/>
    </location>
</feature>
<feature type="compositionally biased region" description="Polar residues" evidence="1">
    <location>
        <begin position="263"/>
        <end position="274"/>
    </location>
</feature>
<dbReference type="GeneID" id="5853420"/>
<reference evidence="2 3" key="1">
    <citation type="journal article" date="2007" name="Proc. Natl. Acad. Sci. U.S.A.">
        <title>Dandruff-associated Malassezia genomes reveal convergent and divergent virulence traits shared with plant and human fungal pathogens.</title>
        <authorList>
            <person name="Xu J."/>
            <person name="Saunders C.W."/>
            <person name="Hu P."/>
            <person name="Grant R.A."/>
            <person name="Boekhout T."/>
            <person name="Kuramae E.E."/>
            <person name="Kronstad J.W."/>
            <person name="Deangelis Y.M."/>
            <person name="Reeder N.L."/>
            <person name="Johnstone K.R."/>
            <person name="Leland M."/>
            <person name="Fieno A.M."/>
            <person name="Begley W.M."/>
            <person name="Sun Y."/>
            <person name="Lacey M.P."/>
            <person name="Chaudhary T."/>
            <person name="Keough T."/>
            <person name="Chu L."/>
            <person name="Sears R."/>
            <person name="Yuan B."/>
            <person name="Dawson T.L.Jr."/>
        </authorList>
    </citation>
    <scope>NUCLEOTIDE SEQUENCE [LARGE SCALE GENOMIC DNA]</scope>
    <source>
        <strain evidence="3">ATCC MYA-4612 / CBS 7966</strain>
    </source>
</reference>
<feature type="region of interest" description="Disordered" evidence="1">
    <location>
        <begin position="263"/>
        <end position="311"/>
    </location>
</feature>
<dbReference type="InParanoid" id="A8QA16"/>
<keyword evidence="3" id="KW-1185">Reference proteome</keyword>
<accession>A8QA16</accession>
<dbReference type="RefSeq" id="XP_001729114.1">
    <property type="nucleotide sequence ID" value="XM_001729062.1"/>
</dbReference>
<gene>
    <name evidence="2" type="ORF">MGL_3581</name>
</gene>
<protein>
    <submittedName>
        <fullName evidence="2">Uncharacterized protein</fullName>
    </submittedName>
</protein>
<organism evidence="2 3">
    <name type="scientific">Malassezia globosa (strain ATCC MYA-4612 / CBS 7966)</name>
    <name type="common">Dandruff-associated fungus</name>
    <dbReference type="NCBI Taxonomy" id="425265"/>
    <lineage>
        <taxon>Eukaryota</taxon>
        <taxon>Fungi</taxon>
        <taxon>Dikarya</taxon>
        <taxon>Basidiomycota</taxon>
        <taxon>Ustilaginomycotina</taxon>
        <taxon>Malasseziomycetes</taxon>
        <taxon>Malasseziales</taxon>
        <taxon>Malasseziaceae</taxon>
        <taxon>Malassezia</taxon>
    </lineage>
</organism>
<dbReference type="EMBL" id="AAYY01000014">
    <property type="protein sequence ID" value="EDP41900.1"/>
    <property type="molecule type" value="Genomic_DNA"/>
</dbReference>
<name>A8QA16_MALGO</name>
<dbReference type="OrthoDB" id="3365359at2759"/>
<dbReference type="KEGG" id="mgl:MGL_3581"/>
<evidence type="ECO:0000256" key="1">
    <source>
        <dbReference type="SAM" id="MobiDB-lite"/>
    </source>
</evidence>
<dbReference type="STRING" id="425265.A8QA16"/>
<evidence type="ECO:0000313" key="3">
    <source>
        <dbReference type="Proteomes" id="UP000008837"/>
    </source>
</evidence>
<dbReference type="Proteomes" id="UP000008837">
    <property type="component" value="Unassembled WGS sequence"/>
</dbReference>
<dbReference type="OMA" id="GANDMHD"/>
<feature type="compositionally biased region" description="Low complexity" evidence="1">
    <location>
        <begin position="155"/>
        <end position="165"/>
    </location>
</feature>
<dbReference type="AlphaFoldDB" id="A8QA16"/>
<evidence type="ECO:0000313" key="2">
    <source>
        <dbReference type="EMBL" id="EDP41900.1"/>
    </source>
</evidence>
<proteinExistence type="predicted"/>
<dbReference type="VEuPathDB" id="FungiDB:MGL_3581"/>
<sequence length="311" mass="33275">MYEDRRTALIKLAADGVLDSHAPEESEPQLGSSYAPQGTTQVALTADNLEQIPEAEHLAPGIRLDEPILNEVLCELRIPVPEDASKCNQSIFGLEHEPVEQESVPPELDPRTSEFRPGIPSAGSVFSVAVQPGSPKSVTLESGDRTHDLSGVVTSSQISSRMDSSMGESVSNYRFTTPFRPMSIGTASSSRANSVSVANSEAGSITSDATPFNAEVREQEFAIEQQRMRERAISGGELGIGGPIPPHVSLPQVNISLPQRTFSSSATIGSSPATSVRDGDPEIPSSPTANKFRRVVDSPTPMERQNNNQLI</sequence>
<feature type="region of interest" description="Disordered" evidence="1">
    <location>
        <begin position="139"/>
        <end position="169"/>
    </location>
</feature>
<comment type="caution">
    <text evidence="2">The sequence shown here is derived from an EMBL/GenBank/DDBJ whole genome shotgun (WGS) entry which is preliminary data.</text>
</comment>